<name>A0A8H7XJK4_PSICU</name>
<protein>
    <submittedName>
        <fullName evidence="1">Uncharacterized protein</fullName>
    </submittedName>
</protein>
<comment type="caution">
    <text evidence="1">The sequence shown here is derived from an EMBL/GenBank/DDBJ whole genome shotgun (WGS) entry which is preliminary data.</text>
</comment>
<reference evidence="1" key="1">
    <citation type="submission" date="2021-02" db="EMBL/GenBank/DDBJ databases">
        <title>Psilocybe cubensis genome.</title>
        <authorList>
            <person name="Mckernan K.J."/>
            <person name="Crawford S."/>
            <person name="Trippe A."/>
            <person name="Kane L.T."/>
            <person name="Mclaughlin S."/>
        </authorList>
    </citation>
    <scope>NUCLEOTIDE SEQUENCE [LARGE SCALE GENOMIC DNA]</scope>
    <source>
        <strain evidence="1">MGC-MH-2018</strain>
    </source>
</reference>
<sequence length="192" mass="20500">MSNDAVEKETEQVHEWLRQHGVSDDLHEFSGDPVSKLQVWDLQVEVPVDFIWIGLRGSIDLAVANCCIDITVGIRGWPNGSGGQIGTISGNLLPGITLAVGYDVASMQGTIRTYLAEGPNPKWLELDVDLHVFNRAVKEKGVQVIRVPHLRALSDGDVDTPVAGENSGTLIEAMGTGQNSDGSCARGDAKGA</sequence>
<evidence type="ECO:0000313" key="1">
    <source>
        <dbReference type="EMBL" id="KAG5161753.1"/>
    </source>
</evidence>
<dbReference type="AlphaFoldDB" id="A0A8H7XJK4"/>
<dbReference type="EMBL" id="JAFIQS010000025">
    <property type="protein sequence ID" value="KAG5161753.1"/>
    <property type="molecule type" value="Genomic_DNA"/>
</dbReference>
<organism evidence="1">
    <name type="scientific">Psilocybe cubensis</name>
    <name type="common">Psychedelic mushroom</name>
    <name type="synonym">Stropharia cubensis</name>
    <dbReference type="NCBI Taxonomy" id="181762"/>
    <lineage>
        <taxon>Eukaryota</taxon>
        <taxon>Fungi</taxon>
        <taxon>Dikarya</taxon>
        <taxon>Basidiomycota</taxon>
        <taxon>Agaricomycotina</taxon>
        <taxon>Agaricomycetes</taxon>
        <taxon>Agaricomycetidae</taxon>
        <taxon>Agaricales</taxon>
        <taxon>Agaricineae</taxon>
        <taxon>Strophariaceae</taxon>
        <taxon>Psilocybe</taxon>
    </lineage>
</organism>
<proteinExistence type="predicted"/>
<gene>
    <name evidence="1" type="ORF">JR316_013293</name>
</gene>
<accession>A0A8H7XJK4</accession>